<evidence type="ECO:0000313" key="3">
    <source>
        <dbReference type="Proteomes" id="UP000004682"/>
    </source>
</evidence>
<evidence type="ECO:0000256" key="1">
    <source>
        <dbReference type="SAM" id="MobiDB-lite"/>
    </source>
</evidence>
<evidence type="ECO:0000313" key="2">
    <source>
        <dbReference type="EMBL" id="EIP85752.1"/>
    </source>
</evidence>
<feature type="region of interest" description="Disordered" evidence="1">
    <location>
        <begin position="13"/>
        <end position="42"/>
    </location>
</feature>
<dbReference type="Proteomes" id="UP000004682">
    <property type="component" value="Unassembled WGS sequence"/>
</dbReference>
<protein>
    <submittedName>
        <fullName evidence="2">Uncharacterized protein</fullName>
    </submittedName>
</protein>
<dbReference type="EMBL" id="JH692066">
    <property type="protein sequence ID" value="EIP85752.1"/>
    <property type="molecule type" value="Genomic_DNA"/>
</dbReference>
<organism evidence="2 3">
    <name type="scientific">Burkholderia humptydooensis MSMB43</name>
    <dbReference type="NCBI Taxonomy" id="441157"/>
    <lineage>
        <taxon>Bacteria</taxon>
        <taxon>Pseudomonadati</taxon>
        <taxon>Pseudomonadota</taxon>
        <taxon>Betaproteobacteria</taxon>
        <taxon>Burkholderiales</taxon>
        <taxon>Burkholderiaceae</taxon>
        <taxon>Burkholderia</taxon>
        <taxon>pseudomallei group</taxon>
    </lineage>
</organism>
<keyword evidence="3" id="KW-1185">Reference proteome</keyword>
<sequence>MIAVARAHAAVVREAASRATKRRVPRSGGAHPAAGRFGRRDAASRALRRARTRCLSLSSNRGRTRAVRVLFPFPQSMHIHSETIMSVNGISNQTLNPTQYSPSSTSSSSRDQKIEELLHEIEDLLMQGDSGDGDDSTVGSDSDNNPPAGNRGATNNAAAPAGNQPGQGLHDVKLNTKAGGEALHLQEDSQGNLYNGSGNSVGVVDKNGNVTLNSGATKELQRLETGGSHDLSNFANVGKRGAGGNIEFTADEVTVSAGDLNQKNDF</sequence>
<feature type="region of interest" description="Disordered" evidence="1">
    <location>
        <begin position="126"/>
        <end position="172"/>
    </location>
</feature>
<proteinExistence type="predicted"/>
<gene>
    <name evidence="2" type="ORF">A33K_17810</name>
</gene>
<name>A0ABN0G0P9_9BURK</name>
<feature type="compositionally biased region" description="Low complexity" evidence="1">
    <location>
        <begin position="136"/>
        <end position="168"/>
    </location>
</feature>
<accession>A0ABN0G0P9</accession>
<reference evidence="3" key="1">
    <citation type="journal article" date="2012" name="J. Bacteriol.">
        <title>Revised Genome Sequence of Burkholderia thailandensis MSMB43 with Improved Annotation.</title>
        <authorList>
            <person name="Zhuo Y."/>
            <person name="Liu L."/>
            <person name="Wang Q."/>
            <person name="Liu X."/>
            <person name="Ren B."/>
            <person name="Liu M."/>
            <person name="Ni P."/>
            <person name="Cheng Y.Q."/>
            <person name="Zhang L."/>
        </authorList>
    </citation>
    <scope>NUCLEOTIDE SEQUENCE [LARGE SCALE GENOMIC DNA]</scope>
    <source>
        <strain evidence="3">MSMB43</strain>
    </source>
</reference>